<gene>
    <name evidence="5" type="ORF">PFISCL1PPCAC_2691</name>
</gene>
<reference evidence="5" key="1">
    <citation type="submission" date="2023-10" db="EMBL/GenBank/DDBJ databases">
        <title>Genome assembly of Pristionchus species.</title>
        <authorList>
            <person name="Yoshida K."/>
            <person name="Sommer R.J."/>
        </authorList>
    </citation>
    <scope>NUCLEOTIDE SEQUENCE</scope>
    <source>
        <strain evidence="5">RS5133</strain>
    </source>
</reference>
<dbReference type="GO" id="GO:0008146">
    <property type="term" value="F:sulfotransferase activity"/>
    <property type="evidence" value="ECO:0007669"/>
    <property type="project" value="InterPro"/>
</dbReference>
<dbReference type="Pfam" id="PF00685">
    <property type="entry name" value="Sulfotransfer_1"/>
    <property type="match status" value="1"/>
</dbReference>
<dbReference type="InterPro" id="IPR000863">
    <property type="entry name" value="Sulfotransferase_dom"/>
</dbReference>
<dbReference type="Gene3D" id="3.40.50.300">
    <property type="entry name" value="P-loop containing nucleotide triphosphate hydrolases"/>
    <property type="match status" value="1"/>
</dbReference>
<organism evidence="5 6">
    <name type="scientific">Pristionchus fissidentatus</name>
    <dbReference type="NCBI Taxonomy" id="1538716"/>
    <lineage>
        <taxon>Eukaryota</taxon>
        <taxon>Metazoa</taxon>
        <taxon>Ecdysozoa</taxon>
        <taxon>Nematoda</taxon>
        <taxon>Chromadorea</taxon>
        <taxon>Rhabditida</taxon>
        <taxon>Rhabditina</taxon>
        <taxon>Diplogasteromorpha</taxon>
        <taxon>Diplogasteroidea</taxon>
        <taxon>Neodiplogasteridae</taxon>
        <taxon>Pristionchus</taxon>
    </lineage>
</organism>
<feature type="non-terminal residue" evidence="5">
    <location>
        <position position="1"/>
    </location>
</feature>
<dbReference type="Proteomes" id="UP001432322">
    <property type="component" value="Unassembled WGS sequence"/>
</dbReference>
<comment type="caution">
    <text evidence="5">The sequence shown here is derived from an EMBL/GenBank/DDBJ whole genome shotgun (WGS) entry which is preliminary data.</text>
</comment>
<protein>
    <recommendedName>
        <fullName evidence="4">Sulfotransferase domain-containing protein</fullName>
    </recommendedName>
</protein>
<dbReference type="PANTHER" id="PTHR11783">
    <property type="entry name" value="SULFOTRANSFERASE SULT"/>
    <property type="match status" value="1"/>
</dbReference>
<evidence type="ECO:0000256" key="1">
    <source>
        <dbReference type="ARBA" id="ARBA00005771"/>
    </source>
</evidence>
<evidence type="ECO:0000256" key="3">
    <source>
        <dbReference type="SAM" id="MobiDB-lite"/>
    </source>
</evidence>
<comment type="similarity">
    <text evidence="1">Belongs to the sulfotransferase 1 family.</text>
</comment>
<dbReference type="InterPro" id="IPR027417">
    <property type="entry name" value="P-loop_NTPase"/>
</dbReference>
<keyword evidence="6" id="KW-1185">Reference proteome</keyword>
<sequence length="296" mass="34267">RPAKSIIDGQHLPPTHTEENVRSTKDMIPRPSDIFVCTYPKCGTTWIQHIVLQLLGNTDYERTNSTKAMCHESPMIESVGAGYCETIAEPRVLKTHFSYKDAPKGGGAKYIYSVRNPKDCLTSFFHHHRNFKHYMFEHGQFNTFYELFMTGEVSYGDYFDHLIDWLDGMQNGQENILLVKYEDMLVDLRSSIVKIAEFIGGKAAELIKDEEELTRIVEASTLSAMKGNQQRWFPKELQTGEFIRKGGSRDWKNHLSFEQNNRLDKRFNERLSSTVAADWWKEEMAWDVIDSRSAYA</sequence>
<dbReference type="SUPFAM" id="SSF52540">
    <property type="entry name" value="P-loop containing nucleoside triphosphate hydrolases"/>
    <property type="match status" value="1"/>
</dbReference>
<evidence type="ECO:0000313" key="6">
    <source>
        <dbReference type="Proteomes" id="UP001432322"/>
    </source>
</evidence>
<evidence type="ECO:0000313" key="5">
    <source>
        <dbReference type="EMBL" id="GMT11394.1"/>
    </source>
</evidence>
<dbReference type="AlphaFoldDB" id="A0AAV5V085"/>
<keyword evidence="2" id="KW-0808">Transferase</keyword>
<proteinExistence type="inferred from homology"/>
<feature type="region of interest" description="Disordered" evidence="3">
    <location>
        <begin position="1"/>
        <end position="23"/>
    </location>
</feature>
<feature type="domain" description="Sulfotransferase" evidence="4">
    <location>
        <begin position="31"/>
        <end position="273"/>
    </location>
</feature>
<dbReference type="EMBL" id="BTSY01000001">
    <property type="protein sequence ID" value="GMT11394.1"/>
    <property type="molecule type" value="Genomic_DNA"/>
</dbReference>
<accession>A0AAV5V085</accession>
<evidence type="ECO:0000256" key="2">
    <source>
        <dbReference type="ARBA" id="ARBA00022679"/>
    </source>
</evidence>
<evidence type="ECO:0000259" key="4">
    <source>
        <dbReference type="Pfam" id="PF00685"/>
    </source>
</evidence>
<name>A0AAV5V085_9BILA</name>